<dbReference type="InterPro" id="IPR036249">
    <property type="entry name" value="Thioredoxin-like_sf"/>
</dbReference>
<evidence type="ECO:0000313" key="3">
    <source>
        <dbReference type="Proteomes" id="UP000033109"/>
    </source>
</evidence>
<dbReference type="RefSeq" id="WP_046313640.1">
    <property type="nucleotide sequence ID" value="NZ_CBCSCY010000019.1"/>
</dbReference>
<keyword evidence="3" id="KW-1185">Reference proteome</keyword>
<dbReference type="GO" id="GO:0016491">
    <property type="term" value="F:oxidoreductase activity"/>
    <property type="evidence" value="ECO:0007669"/>
    <property type="project" value="InterPro"/>
</dbReference>
<dbReference type="PANTHER" id="PTHR43640:SF1">
    <property type="entry name" value="THIOREDOXIN-DEPENDENT PEROXIREDOXIN"/>
    <property type="match status" value="1"/>
</dbReference>
<organism evidence="2 3">
    <name type="scientific">Pontibacter korlensis</name>
    <dbReference type="NCBI Taxonomy" id="400092"/>
    <lineage>
        <taxon>Bacteria</taxon>
        <taxon>Pseudomonadati</taxon>
        <taxon>Bacteroidota</taxon>
        <taxon>Cytophagia</taxon>
        <taxon>Cytophagales</taxon>
        <taxon>Hymenobacteraceae</taxon>
        <taxon>Pontibacter</taxon>
    </lineage>
</organism>
<dbReference type="CDD" id="cd02969">
    <property type="entry name" value="PRX_like1"/>
    <property type="match status" value="1"/>
</dbReference>
<dbReference type="SUPFAM" id="SSF52833">
    <property type="entry name" value="Thioredoxin-like"/>
    <property type="match status" value="1"/>
</dbReference>
<dbReference type="Gene3D" id="3.40.30.10">
    <property type="entry name" value="Glutaredoxin"/>
    <property type="match status" value="1"/>
</dbReference>
<dbReference type="InterPro" id="IPR000866">
    <property type="entry name" value="AhpC/TSA"/>
</dbReference>
<dbReference type="STRING" id="400092.PKOR_22425"/>
<dbReference type="GO" id="GO:0016209">
    <property type="term" value="F:antioxidant activity"/>
    <property type="evidence" value="ECO:0007669"/>
    <property type="project" value="InterPro"/>
</dbReference>
<dbReference type="AlphaFoldDB" id="A0A0E3ZH38"/>
<dbReference type="InterPro" id="IPR013766">
    <property type="entry name" value="Thioredoxin_domain"/>
</dbReference>
<dbReference type="HOGENOM" id="CLU_076204_1_0_10"/>
<dbReference type="EMBL" id="CP009621">
    <property type="protein sequence ID" value="AKD05313.1"/>
    <property type="molecule type" value="Genomic_DNA"/>
</dbReference>
<proteinExistence type="predicted"/>
<feature type="domain" description="Thioredoxin" evidence="1">
    <location>
        <begin position="8"/>
        <end position="164"/>
    </location>
</feature>
<name>A0A0E3ZH38_9BACT</name>
<dbReference type="Pfam" id="PF00578">
    <property type="entry name" value="AhpC-TSA"/>
    <property type="match status" value="1"/>
</dbReference>
<dbReference type="PATRIC" id="fig|400092.3.peg.4922"/>
<sequence length="185" mass="20562">MVQQTASVAPGNKAQDFALLDTVSDKIVSLQDVSSPKATVIMFICNHCPYVQHILPELLKVARQYKAQGVSFVAISANDASFYPEDGPAQMKKLAKEMNFPFPYLYDQTQQVARTYQVECTPDFYVYNSNMCLAYHGQFDDSRPKSNIPVTGRDLRQALDALLAGQPIPEHQTPSIGCGIKWRAA</sequence>
<accession>A0A0E3ZH38</accession>
<dbReference type="OrthoDB" id="9809746at2"/>
<protein>
    <recommendedName>
        <fullName evidence="1">Thioredoxin domain-containing protein</fullName>
    </recommendedName>
</protein>
<dbReference type="InterPro" id="IPR047262">
    <property type="entry name" value="PRX-like1"/>
</dbReference>
<reference evidence="2 3" key="1">
    <citation type="journal article" date="2015" name="Sci. Rep.">
        <title>Unraveling adaptation of Pontibacter korlensis to radiation and infertility in desert through complete genome and comparative transcriptomic analysis.</title>
        <authorList>
            <person name="Dai J."/>
            <person name="Dai W."/>
            <person name="Qiu C."/>
            <person name="Yang Z."/>
            <person name="Zhang Y."/>
            <person name="Zhou M."/>
            <person name="Zhang L."/>
            <person name="Fang C."/>
            <person name="Gao Q."/>
            <person name="Yang Q."/>
            <person name="Li X."/>
            <person name="Wang Z."/>
            <person name="Wang Z."/>
            <person name="Jia Z."/>
            <person name="Chen X."/>
        </authorList>
    </citation>
    <scope>NUCLEOTIDE SEQUENCE [LARGE SCALE GENOMIC DNA]</scope>
    <source>
        <strain evidence="2 3">X14-1T</strain>
    </source>
</reference>
<dbReference type="PANTHER" id="PTHR43640">
    <property type="entry name" value="OS07G0260300 PROTEIN"/>
    <property type="match status" value="1"/>
</dbReference>
<dbReference type="KEGG" id="pko:PKOR_22425"/>
<dbReference type="PROSITE" id="PS51352">
    <property type="entry name" value="THIOREDOXIN_2"/>
    <property type="match status" value="1"/>
</dbReference>
<evidence type="ECO:0000259" key="1">
    <source>
        <dbReference type="PROSITE" id="PS51352"/>
    </source>
</evidence>
<gene>
    <name evidence="2" type="ORF">PKOR_22425</name>
</gene>
<dbReference type="Proteomes" id="UP000033109">
    <property type="component" value="Chromosome"/>
</dbReference>
<evidence type="ECO:0000313" key="2">
    <source>
        <dbReference type="EMBL" id="AKD05313.1"/>
    </source>
</evidence>